<keyword evidence="1" id="KW-0805">Transcription regulation</keyword>
<evidence type="ECO:0000256" key="1">
    <source>
        <dbReference type="ARBA" id="ARBA00023015"/>
    </source>
</evidence>
<dbReference type="InterPro" id="IPR000792">
    <property type="entry name" value="Tscrpt_reg_LuxR_C"/>
</dbReference>
<evidence type="ECO:0000256" key="2">
    <source>
        <dbReference type="ARBA" id="ARBA00023163"/>
    </source>
</evidence>
<dbReference type="InterPro" id="IPR007050">
    <property type="entry name" value="HTH_bacterioopsin"/>
</dbReference>
<keyword evidence="7" id="KW-1185">Reference proteome</keyword>
<sequence>MDEKLDRAPIGVLDCSTDGTVTGVNEAARRLLDVGTADVTGADVGTVFPRSVENTLSTVLDAGPPTEDREFEEYYPELERWLVVSLVPVDDEVTVYLRDVTDRRSHERTVADIQGQLDRLILLNGLISEILTDLVDASTRDEIAETICKRLGETDIYEFAWVGERKLGADEIVVRASSGATGRTFENLTESLSRSEMGPEERAAETGTLQVVRSLASDDTVPEAVRRAAFAEGLQSMLAIPLTFGTEVHGVVGVYSSEQEAFSSRERASFETVGEIAGFAVNATRNRNLLLSDTVTELTFEVTDPDSPLVAASADLSAALSLAGMVSHDDRGLLCYFRVDGEPPATVAETLDFGDDAVVSRIVNDSAETGSVEMELGTETLLGVLSTLGVSIRSAEFEDGSGRIVVELSPDESVRRIADAVTRQFDADVVAVRERERPVTTANQLRDELGDRLTDQQEAVLRTAFFADYFESPRGSTAEEVASTLGITGSTLLYHLRAAQRKLLDSFFDDSVSVVRK</sequence>
<dbReference type="Gene3D" id="3.30.450.20">
    <property type="entry name" value="PAS domain"/>
    <property type="match status" value="1"/>
</dbReference>
<dbReference type="STRING" id="797209.GCA_000376445_03548"/>
<keyword evidence="2" id="KW-0804">Transcription</keyword>
<reference evidence="4 6" key="1">
    <citation type="journal article" date="2014" name="ISME J.">
        <title>Trehalose/2-sulfotrehalose biosynthesis and glycine-betaine uptake are widely spread mechanisms for osmoadaptation in the Halobacteriales.</title>
        <authorList>
            <person name="Youssef N.H."/>
            <person name="Savage-Ashlock K.N."/>
            <person name="McCully A.L."/>
            <person name="Luedtke B."/>
            <person name="Shaw E.I."/>
            <person name="Hoff W.D."/>
            <person name="Elshahed M.S."/>
        </authorList>
    </citation>
    <scope>NUCLEOTIDE SEQUENCE [LARGE SCALE GENOMIC DNA]</scope>
    <source>
        <strain evidence="4 6">DX253</strain>
    </source>
</reference>
<dbReference type="Proteomes" id="UP000003751">
    <property type="component" value="Unassembled WGS sequence"/>
</dbReference>
<feature type="domain" description="HTH luxR-type" evidence="3">
    <location>
        <begin position="475"/>
        <end position="502"/>
    </location>
</feature>
<dbReference type="Pfam" id="PF13185">
    <property type="entry name" value="GAF_2"/>
    <property type="match status" value="1"/>
</dbReference>
<name>E7QZ68_HALPU</name>
<evidence type="ECO:0000313" key="5">
    <source>
        <dbReference type="EMBL" id="SHL01849.1"/>
    </source>
</evidence>
<dbReference type="GO" id="GO:0006355">
    <property type="term" value="P:regulation of DNA-templated transcription"/>
    <property type="evidence" value="ECO:0007669"/>
    <property type="project" value="InterPro"/>
</dbReference>
<dbReference type="InterPro" id="IPR013656">
    <property type="entry name" value="PAS_4"/>
</dbReference>
<evidence type="ECO:0000313" key="6">
    <source>
        <dbReference type="Proteomes" id="UP000003751"/>
    </source>
</evidence>
<evidence type="ECO:0000313" key="7">
    <source>
        <dbReference type="Proteomes" id="UP000184203"/>
    </source>
</evidence>
<dbReference type="InterPro" id="IPR003018">
    <property type="entry name" value="GAF"/>
</dbReference>
<accession>E7QZ68</accession>
<dbReference type="PANTHER" id="PTHR34236:SF1">
    <property type="entry name" value="DIMETHYL SULFOXIDE REDUCTASE TRANSCRIPTIONAL ACTIVATOR"/>
    <property type="match status" value="1"/>
</dbReference>
<dbReference type="EMBL" id="FRAN01000004">
    <property type="protein sequence ID" value="SHL01849.1"/>
    <property type="molecule type" value="Genomic_DNA"/>
</dbReference>
<dbReference type="OrthoDB" id="165911at2157"/>
<dbReference type="EMBL" id="AEMG01000029">
    <property type="protein sequence ID" value="EFW89989.1"/>
    <property type="molecule type" value="Genomic_DNA"/>
</dbReference>
<organism evidence="4 6">
    <name type="scientific">Haladaptatus paucihalophilus DX253</name>
    <dbReference type="NCBI Taxonomy" id="797209"/>
    <lineage>
        <taxon>Archaea</taxon>
        <taxon>Methanobacteriati</taxon>
        <taxon>Methanobacteriota</taxon>
        <taxon>Stenosarchaea group</taxon>
        <taxon>Halobacteria</taxon>
        <taxon>Halobacteriales</taxon>
        <taxon>Haladaptataceae</taxon>
        <taxon>Haladaptatus</taxon>
    </lineage>
</organism>
<evidence type="ECO:0000313" key="4">
    <source>
        <dbReference type="EMBL" id="EFW89989.1"/>
    </source>
</evidence>
<proteinExistence type="predicted"/>
<dbReference type="eggNOG" id="arCOG02278">
    <property type="taxonomic scope" value="Archaea"/>
</dbReference>
<dbReference type="Pfam" id="PF08448">
    <property type="entry name" value="PAS_4"/>
    <property type="match status" value="1"/>
</dbReference>
<dbReference type="InterPro" id="IPR031803">
    <property type="entry name" value="BAT_GAF/HTH-assoc"/>
</dbReference>
<reference evidence="7" key="2">
    <citation type="submission" date="2016-11" db="EMBL/GenBank/DDBJ databases">
        <authorList>
            <person name="Varghese N."/>
            <person name="Submissions S."/>
        </authorList>
    </citation>
    <scope>NUCLEOTIDE SEQUENCE [LARGE SCALE GENOMIC DNA]</scope>
    <source>
        <strain evidence="7">DX253</strain>
    </source>
</reference>
<protein>
    <submittedName>
        <fullName evidence="4">Bacterio-opsin activator-like protein</fullName>
    </submittedName>
</protein>
<dbReference type="Gene3D" id="3.30.450.40">
    <property type="match status" value="1"/>
</dbReference>
<dbReference type="InterPro" id="IPR029016">
    <property type="entry name" value="GAF-like_dom_sf"/>
</dbReference>
<dbReference type="SUPFAM" id="SSF55785">
    <property type="entry name" value="PYP-like sensor domain (PAS domain)"/>
    <property type="match status" value="1"/>
</dbReference>
<dbReference type="SUPFAM" id="SSF55781">
    <property type="entry name" value="GAF domain-like"/>
    <property type="match status" value="1"/>
</dbReference>
<evidence type="ECO:0000259" key="3">
    <source>
        <dbReference type="PROSITE" id="PS00622"/>
    </source>
</evidence>
<dbReference type="InterPro" id="IPR035965">
    <property type="entry name" value="PAS-like_dom_sf"/>
</dbReference>
<dbReference type="PROSITE" id="PS00622">
    <property type="entry name" value="HTH_LUXR_1"/>
    <property type="match status" value="1"/>
</dbReference>
<dbReference type="PATRIC" id="fig|797209.4.peg.3988"/>
<dbReference type="Pfam" id="PF15915">
    <property type="entry name" value="BAT"/>
    <property type="match status" value="1"/>
</dbReference>
<dbReference type="PANTHER" id="PTHR34236">
    <property type="entry name" value="DIMETHYL SULFOXIDE REDUCTASE TRANSCRIPTIONAL ACTIVATOR"/>
    <property type="match status" value="1"/>
</dbReference>
<reference evidence="5" key="3">
    <citation type="submission" date="2016-11" db="EMBL/GenBank/DDBJ databases">
        <authorList>
            <person name="Jaros S."/>
            <person name="Januszkiewicz K."/>
            <person name="Wedrychowicz H."/>
        </authorList>
    </citation>
    <scope>NUCLEOTIDE SEQUENCE [LARGE SCALE GENOMIC DNA]</scope>
    <source>
        <strain evidence="5">DX253</strain>
    </source>
</reference>
<gene>
    <name evidence="5" type="ORF">SAMN05444342_2755</name>
    <name evidence="4" type="ORF">ZOD2009_20377</name>
</gene>
<dbReference type="RefSeq" id="WP_007983012.1">
    <property type="nucleotide sequence ID" value="NZ_AEMG01000029.1"/>
</dbReference>
<dbReference type="AlphaFoldDB" id="E7QZ68"/>
<dbReference type="Pfam" id="PF04967">
    <property type="entry name" value="HTH_10"/>
    <property type="match status" value="1"/>
</dbReference>
<dbReference type="Proteomes" id="UP000184203">
    <property type="component" value="Unassembled WGS sequence"/>
</dbReference>